<dbReference type="Pfam" id="PF07980">
    <property type="entry name" value="SusD_RagB"/>
    <property type="match status" value="1"/>
</dbReference>
<feature type="domain" description="SusD-like N-terminal" evidence="7">
    <location>
        <begin position="43"/>
        <end position="228"/>
    </location>
</feature>
<accession>A0A376FXB2</accession>
<dbReference type="PROSITE" id="PS51257">
    <property type="entry name" value="PROKAR_LIPOPROTEIN"/>
    <property type="match status" value="1"/>
</dbReference>
<dbReference type="EMBL" id="UFXS01000001">
    <property type="protein sequence ID" value="STD52965.1"/>
    <property type="molecule type" value="Genomic_DNA"/>
</dbReference>
<dbReference type="GO" id="GO:0009279">
    <property type="term" value="C:cell outer membrane"/>
    <property type="evidence" value="ECO:0007669"/>
    <property type="project" value="UniProtKB-SubCell"/>
</dbReference>
<comment type="similarity">
    <text evidence="2">Belongs to the SusD family.</text>
</comment>
<evidence type="ECO:0000313" key="9">
    <source>
        <dbReference type="Proteomes" id="UP000254737"/>
    </source>
</evidence>
<dbReference type="Pfam" id="PF14322">
    <property type="entry name" value="SusD-like_3"/>
    <property type="match status" value="1"/>
</dbReference>
<dbReference type="InterPro" id="IPR011990">
    <property type="entry name" value="TPR-like_helical_dom_sf"/>
</dbReference>
<dbReference type="InterPro" id="IPR012944">
    <property type="entry name" value="SusD_RagB_dom"/>
</dbReference>
<keyword evidence="5" id="KW-0998">Cell outer membrane</keyword>
<evidence type="ECO:0000259" key="7">
    <source>
        <dbReference type="Pfam" id="PF14322"/>
    </source>
</evidence>
<evidence type="ECO:0000256" key="3">
    <source>
        <dbReference type="ARBA" id="ARBA00022729"/>
    </source>
</evidence>
<reference evidence="8 9" key="1">
    <citation type="submission" date="2018-06" db="EMBL/GenBank/DDBJ databases">
        <authorList>
            <consortium name="Pathogen Informatics"/>
            <person name="Doyle S."/>
        </authorList>
    </citation>
    <scope>NUCLEOTIDE SEQUENCE [LARGE SCALE GENOMIC DNA]</scope>
    <source>
        <strain evidence="8 9">NCTC13456</strain>
    </source>
</reference>
<gene>
    <name evidence="8" type="ORF">NCTC13456_00179</name>
</gene>
<name>A0A376FXB2_9FLAO</name>
<feature type="domain" description="RagB/SusD" evidence="6">
    <location>
        <begin position="350"/>
        <end position="491"/>
    </location>
</feature>
<proteinExistence type="inferred from homology"/>
<dbReference type="STRING" id="343874.GCA_000805695_01688"/>
<evidence type="ECO:0000256" key="5">
    <source>
        <dbReference type="ARBA" id="ARBA00023237"/>
    </source>
</evidence>
<evidence type="ECO:0000256" key="1">
    <source>
        <dbReference type="ARBA" id="ARBA00004442"/>
    </source>
</evidence>
<keyword evidence="3" id="KW-0732">Signal</keyword>
<organism evidence="8 9">
    <name type="scientific">Empedobacter falsenii</name>
    <dbReference type="NCBI Taxonomy" id="343874"/>
    <lineage>
        <taxon>Bacteria</taxon>
        <taxon>Pseudomonadati</taxon>
        <taxon>Bacteroidota</taxon>
        <taxon>Flavobacteriia</taxon>
        <taxon>Flavobacteriales</taxon>
        <taxon>Weeksellaceae</taxon>
        <taxon>Empedobacter</taxon>
    </lineage>
</organism>
<dbReference type="RefSeq" id="WP_114998053.1">
    <property type="nucleotide sequence ID" value="NZ_UFXS01000001.1"/>
</dbReference>
<dbReference type="AlphaFoldDB" id="A0A376FXB2"/>
<protein>
    <submittedName>
        <fullName evidence="8">SusD family</fullName>
    </submittedName>
</protein>
<dbReference type="Proteomes" id="UP000254737">
    <property type="component" value="Unassembled WGS sequence"/>
</dbReference>
<keyword evidence="4" id="KW-0472">Membrane</keyword>
<sequence length="493" mass="53749">MKKNIFVLSLFTITLGFTSCSEDDLNQFPDYGIGMPNGGNPITDETTMAKVLTGMYQQMSTADAFASTIPVVGSLASDDFFVSTNNSGYYLTTSNLSWTPSSSDFTVAYNELYDVVAQANIVLNATIEETTAVKKYKAQAYTARGMAHLYLAMGWAENPTSGKNQEYGIAIYTGNFDPNLKSPRSTVEETYNSIIEDLKKGIDSSNDTPASKAYLSATSARLLLAKAYLWKGDYANAISMANEAINSAPASFSLLKNSQVVNYFYGATGASESEFENQPETVWEVGLTALNNPGVNTSMGVLFDYLDPTNKTGAEAGLNARRSILARQSLYDLYNDGDIRKTLFVKDTRTFDTPSGYFINKYRKTVGGVNNIGNIKILRLTEAKFIKWEAMAKSGQGATALTELNEFALERGGSAYSGDALTAILAEKRKEFAGEGQRFYDLKRNNLSMDKVSNVPSGAISTVAAGDKLFVFPIPSYSINVNTNMTQYPGWVN</sequence>
<evidence type="ECO:0000256" key="4">
    <source>
        <dbReference type="ARBA" id="ARBA00023136"/>
    </source>
</evidence>
<dbReference type="SUPFAM" id="SSF48452">
    <property type="entry name" value="TPR-like"/>
    <property type="match status" value="1"/>
</dbReference>
<dbReference type="InterPro" id="IPR033985">
    <property type="entry name" value="SusD-like_N"/>
</dbReference>
<dbReference type="Gene3D" id="1.25.40.390">
    <property type="match status" value="1"/>
</dbReference>
<evidence type="ECO:0000259" key="6">
    <source>
        <dbReference type="Pfam" id="PF07980"/>
    </source>
</evidence>
<comment type="subcellular location">
    <subcellularLocation>
        <location evidence="1">Cell outer membrane</location>
    </subcellularLocation>
</comment>
<evidence type="ECO:0000256" key="2">
    <source>
        <dbReference type="ARBA" id="ARBA00006275"/>
    </source>
</evidence>
<evidence type="ECO:0000313" key="8">
    <source>
        <dbReference type="EMBL" id="STD52965.1"/>
    </source>
</evidence>